<keyword evidence="2" id="KW-1185">Reference proteome</keyword>
<reference evidence="1 2" key="1">
    <citation type="submission" date="2014-07" db="EMBL/GenBank/DDBJ databases">
        <title>Genomic and transcriptomic analysis on Apis cerana provide comprehensive insights into honey bee biology.</title>
        <authorList>
            <person name="Diao Q."/>
            <person name="Sun L."/>
            <person name="Zheng H."/>
            <person name="Zheng H."/>
            <person name="Xu S."/>
            <person name="Wang S."/>
            <person name="Zeng Z."/>
            <person name="Hu F."/>
            <person name="Su S."/>
            <person name="Wu J."/>
        </authorList>
    </citation>
    <scope>NUCLEOTIDE SEQUENCE [LARGE SCALE GENOMIC DNA]</scope>
    <source>
        <tissue evidence="1">Pupae without intestine</tissue>
    </source>
</reference>
<accession>A0A2A3EET5</accession>
<name>A0A2A3EET5_APICC</name>
<dbReference type="EMBL" id="KZ288266">
    <property type="protein sequence ID" value="PBC30228.1"/>
    <property type="molecule type" value="Genomic_DNA"/>
</dbReference>
<gene>
    <name evidence="1" type="ORF">APICC_06373</name>
</gene>
<organism evidence="1 2">
    <name type="scientific">Apis cerana cerana</name>
    <name type="common">Oriental honeybee</name>
    <dbReference type="NCBI Taxonomy" id="94128"/>
    <lineage>
        <taxon>Eukaryota</taxon>
        <taxon>Metazoa</taxon>
        <taxon>Ecdysozoa</taxon>
        <taxon>Arthropoda</taxon>
        <taxon>Hexapoda</taxon>
        <taxon>Insecta</taxon>
        <taxon>Pterygota</taxon>
        <taxon>Neoptera</taxon>
        <taxon>Endopterygota</taxon>
        <taxon>Hymenoptera</taxon>
        <taxon>Apocrita</taxon>
        <taxon>Aculeata</taxon>
        <taxon>Apoidea</taxon>
        <taxon>Anthophila</taxon>
        <taxon>Apidae</taxon>
        <taxon>Apis</taxon>
    </lineage>
</organism>
<dbReference type="AlphaFoldDB" id="A0A2A3EET5"/>
<evidence type="ECO:0000313" key="1">
    <source>
        <dbReference type="EMBL" id="PBC30228.1"/>
    </source>
</evidence>
<sequence length="177" mass="19943">MSVWSLDIVCGEPQGLVMQVSSPRAYCGSTSAIIINITPVLLKTIPVQFQLLQLIHKLNHLFMTWLTSIKFEDVIDEPISGYQRLVYIRIPGSKLQFMVNEVIFVWNDVDEVAKVDRGACKKREFVKRLRGLCATRAQSPGIYSSERQKTDGVWLITMAVRSGFVITPLVGVKLDSE</sequence>
<evidence type="ECO:0000313" key="2">
    <source>
        <dbReference type="Proteomes" id="UP000242457"/>
    </source>
</evidence>
<protein>
    <submittedName>
        <fullName evidence="1">Uncharacterized protein</fullName>
    </submittedName>
</protein>
<proteinExistence type="predicted"/>
<dbReference type="Proteomes" id="UP000242457">
    <property type="component" value="Unassembled WGS sequence"/>
</dbReference>